<reference evidence="2 3" key="1">
    <citation type="journal article" date="2015" name="Int. Biodeterior. Biodegradation">
        <title>Physiological and genetic screening methods for the isolation of methyl tert-butyl ether-degrading bacteria for bioremediation purposes.</title>
        <authorList>
            <person name="Guisado I.M."/>
            <person name="Purswani J."/>
            <person name="Gonzalez Lopez J."/>
            <person name="Pozo C."/>
        </authorList>
    </citation>
    <scope>NUCLEOTIDE SEQUENCE [LARGE SCALE GENOMIC DNA]</scope>
    <source>
        <strain evidence="2 3">SH7</strain>
    </source>
</reference>
<organism evidence="2 3">
    <name type="scientific">Paenibacillus etheri</name>
    <dbReference type="NCBI Taxonomy" id="1306852"/>
    <lineage>
        <taxon>Bacteria</taxon>
        <taxon>Bacillati</taxon>
        <taxon>Bacillota</taxon>
        <taxon>Bacilli</taxon>
        <taxon>Bacillales</taxon>
        <taxon>Paenibacillaceae</taxon>
        <taxon>Paenibacillus</taxon>
    </lineage>
</organism>
<name>A0A0W1B115_9BACL</name>
<feature type="transmembrane region" description="Helical" evidence="1">
    <location>
        <begin position="29"/>
        <end position="48"/>
    </location>
</feature>
<sequence>MNNPTELQQGVIVPSEHPVTEDKSRRWRVGTLSMGLSLLFLGALIMVSQWRGAEVFETTLAWWPIIFILLGLEIVIYTLWFRGKGKMYYDVLSVLFVGFIAVCCLVFAGFSSLGLTQEFRRTVSAVEESYALPDWKGAVPEGVSTIIIQASEPYGIKVDQTGGNELNVFGSYSSNKGKLQEAQEQQLLQTKHVGNTLYIILGETPRDLLFDNSRNTLDVTVGAPANVKVIVRDTYGNVVTG</sequence>
<dbReference type="Proteomes" id="UP000054709">
    <property type="component" value="Unassembled WGS sequence"/>
</dbReference>
<dbReference type="OrthoDB" id="1707123at2"/>
<proteinExistence type="predicted"/>
<dbReference type="RefSeq" id="WP_060622751.1">
    <property type="nucleotide sequence ID" value="NZ_LCZJ02000018.1"/>
</dbReference>
<accession>A0A0W1B115</accession>
<protein>
    <recommendedName>
        <fullName evidence="4">DUF5668 domain-containing protein</fullName>
    </recommendedName>
</protein>
<gene>
    <name evidence="2" type="ORF">UQ64_10310</name>
</gene>
<keyword evidence="3" id="KW-1185">Reference proteome</keyword>
<keyword evidence="1" id="KW-0472">Membrane</keyword>
<evidence type="ECO:0000313" key="2">
    <source>
        <dbReference type="EMBL" id="KTD87220.1"/>
    </source>
</evidence>
<keyword evidence="1" id="KW-1133">Transmembrane helix</keyword>
<evidence type="ECO:0008006" key="4">
    <source>
        <dbReference type="Google" id="ProtNLM"/>
    </source>
</evidence>
<dbReference type="EMBL" id="LCZJ02000018">
    <property type="protein sequence ID" value="KTD87220.1"/>
    <property type="molecule type" value="Genomic_DNA"/>
</dbReference>
<evidence type="ECO:0000313" key="3">
    <source>
        <dbReference type="Proteomes" id="UP000054709"/>
    </source>
</evidence>
<feature type="transmembrane region" description="Helical" evidence="1">
    <location>
        <begin position="60"/>
        <end position="80"/>
    </location>
</feature>
<keyword evidence="1" id="KW-0812">Transmembrane</keyword>
<feature type="transmembrane region" description="Helical" evidence="1">
    <location>
        <begin position="92"/>
        <end position="115"/>
    </location>
</feature>
<comment type="caution">
    <text evidence="2">The sequence shown here is derived from an EMBL/GenBank/DDBJ whole genome shotgun (WGS) entry which is preliminary data.</text>
</comment>
<dbReference type="AlphaFoldDB" id="A0A0W1B115"/>
<evidence type="ECO:0000256" key="1">
    <source>
        <dbReference type="SAM" id="Phobius"/>
    </source>
</evidence>